<protein>
    <submittedName>
        <fullName evidence="6">Glutathione S-transferase family protein</fullName>
    </submittedName>
</protein>
<dbReference type="Proteomes" id="UP000611459">
    <property type="component" value="Unassembled WGS sequence"/>
</dbReference>
<reference evidence="6" key="1">
    <citation type="submission" date="2021-01" db="EMBL/GenBank/DDBJ databases">
        <title>Outbreak of Burkholderia contaminns endophthalmitis traced to a clinical ventilation system.</title>
        <authorList>
            <person name="Lipuma J."/>
            <person name="Spilker T."/>
            <person name="Kratholm J."/>
        </authorList>
    </citation>
    <scope>NUCLEOTIDE SEQUENCE</scope>
    <source>
        <strain evidence="6">HI4954</strain>
    </source>
</reference>
<evidence type="ECO:0000313" key="10">
    <source>
        <dbReference type="Proteomes" id="UP000664048"/>
    </source>
</evidence>
<evidence type="ECO:0000256" key="1">
    <source>
        <dbReference type="ARBA" id="ARBA00007409"/>
    </source>
</evidence>
<evidence type="ECO:0000313" key="7">
    <source>
        <dbReference type="EMBL" id="MBO1834652.1"/>
    </source>
</evidence>
<dbReference type="PROSITE" id="PS50404">
    <property type="entry name" value="GST_NTER"/>
    <property type="match status" value="1"/>
</dbReference>
<evidence type="ECO:0000313" key="8">
    <source>
        <dbReference type="EMBL" id="WFN22696.1"/>
    </source>
</evidence>
<reference evidence="8 11" key="3">
    <citation type="submission" date="2021-12" db="EMBL/GenBank/DDBJ databases">
        <title>Genomic and phenotypic characterization of three Burkholderia contaminans isolates recovered from different sources.</title>
        <authorList>
            <person name="Lopez De Volder A."/>
            <person name="Fan Y."/>
            <person name="Nunvar J."/>
            <person name="Herrera T."/>
            <person name="Timp W."/>
            <person name="Degrossi J."/>
        </authorList>
    </citation>
    <scope>NUCLEOTIDE SEQUENCE [LARGE SCALE GENOMIC DNA]</scope>
    <source>
        <strain evidence="8 11">LMG 23361</strain>
    </source>
</reference>
<dbReference type="Proteomes" id="UP000664048">
    <property type="component" value="Unassembled WGS sequence"/>
</dbReference>
<dbReference type="InterPro" id="IPR040079">
    <property type="entry name" value="Glutathione_S-Trfase"/>
</dbReference>
<dbReference type="Pfam" id="PF02798">
    <property type="entry name" value="GST_N"/>
    <property type="match status" value="1"/>
</dbReference>
<dbReference type="Gene3D" id="3.40.30.10">
    <property type="entry name" value="Glutaredoxin"/>
    <property type="match status" value="1"/>
</dbReference>
<dbReference type="InterPro" id="IPR036249">
    <property type="entry name" value="Thioredoxin-like_sf"/>
</dbReference>
<dbReference type="Gene3D" id="1.20.1050.10">
    <property type="match status" value="1"/>
</dbReference>
<keyword evidence="2" id="KW-0808">Transferase</keyword>
<dbReference type="SFLD" id="SFLDS00019">
    <property type="entry name" value="Glutathione_Transferase_(cytos"/>
    <property type="match status" value="1"/>
</dbReference>
<keyword evidence="10" id="KW-1185">Reference proteome</keyword>
<organism evidence="6 9">
    <name type="scientific">Burkholderia contaminans</name>
    <dbReference type="NCBI Taxonomy" id="488447"/>
    <lineage>
        <taxon>Bacteria</taxon>
        <taxon>Pseudomonadati</taxon>
        <taxon>Pseudomonadota</taxon>
        <taxon>Betaproteobacteria</taxon>
        <taxon>Burkholderiales</taxon>
        <taxon>Burkholderiaceae</taxon>
        <taxon>Burkholderia</taxon>
        <taxon>Burkholderia cepacia complex</taxon>
    </lineage>
</organism>
<dbReference type="PROSITE" id="PS50405">
    <property type="entry name" value="GST_CTER"/>
    <property type="match status" value="1"/>
</dbReference>
<evidence type="ECO:0000259" key="5">
    <source>
        <dbReference type="PROSITE" id="PS50405"/>
    </source>
</evidence>
<proteinExistence type="inferred from homology"/>
<evidence type="ECO:0000313" key="11">
    <source>
        <dbReference type="Proteomes" id="UP001220209"/>
    </source>
</evidence>
<dbReference type="EMBL" id="CP090642">
    <property type="protein sequence ID" value="WFN22696.1"/>
    <property type="molecule type" value="Genomic_DNA"/>
</dbReference>
<dbReference type="PANTHER" id="PTHR44051:SF8">
    <property type="entry name" value="GLUTATHIONE S-TRANSFERASE GSTA"/>
    <property type="match status" value="1"/>
</dbReference>
<dbReference type="InterPro" id="IPR036282">
    <property type="entry name" value="Glutathione-S-Trfase_C_sf"/>
</dbReference>
<dbReference type="GeneID" id="93195533"/>
<dbReference type="InterPro" id="IPR010987">
    <property type="entry name" value="Glutathione-S-Trfase_C-like"/>
</dbReference>
<comment type="similarity">
    <text evidence="1 3">Belongs to the GST superfamily.</text>
</comment>
<evidence type="ECO:0000256" key="2">
    <source>
        <dbReference type="ARBA" id="ARBA00022679"/>
    </source>
</evidence>
<dbReference type="SFLD" id="SFLDG01150">
    <property type="entry name" value="Main.1:_Beta-like"/>
    <property type="match status" value="1"/>
</dbReference>
<feature type="domain" description="GST C-terminal" evidence="5">
    <location>
        <begin position="84"/>
        <end position="212"/>
    </location>
</feature>
<dbReference type="Proteomes" id="UP001220209">
    <property type="component" value="Chromosome 3"/>
</dbReference>
<dbReference type="AlphaFoldDB" id="A0A1E3FRX7"/>
<dbReference type="PANTHER" id="PTHR44051">
    <property type="entry name" value="GLUTATHIONE S-TRANSFERASE-RELATED"/>
    <property type="match status" value="1"/>
</dbReference>
<evidence type="ECO:0000313" key="9">
    <source>
        <dbReference type="Proteomes" id="UP000611459"/>
    </source>
</evidence>
<reference evidence="7 10" key="2">
    <citation type="submission" date="2021-03" db="EMBL/GenBank/DDBJ databases">
        <title>Clinical course, treatment and visual outcome of an outbreak of Burkholderia contaminans endophthalmitis following cataract surgery.</title>
        <authorList>
            <person name="Lind C."/>
            <person name="Olsen K."/>
            <person name="Angelsen N.K."/>
            <person name="Krefting E.A."/>
            <person name="Fossen K."/>
            <person name="Gravningen K."/>
            <person name="Depoorter E."/>
            <person name="Vandamme P."/>
            <person name="Bertelsen G."/>
        </authorList>
    </citation>
    <scope>NUCLEOTIDE SEQUENCE [LARGE SCALE GENOMIC DNA]</scope>
    <source>
        <strain evidence="7 10">51242556</strain>
    </source>
</reference>
<dbReference type="SUPFAM" id="SSF52833">
    <property type="entry name" value="Thioredoxin-like"/>
    <property type="match status" value="1"/>
</dbReference>
<evidence type="ECO:0000259" key="4">
    <source>
        <dbReference type="PROSITE" id="PS50404"/>
    </source>
</evidence>
<dbReference type="EMBL" id="JAGEMX010000020">
    <property type="protein sequence ID" value="MBO1834652.1"/>
    <property type="molecule type" value="Genomic_DNA"/>
</dbReference>
<dbReference type="EMBL" id="JAENIB010000027">
    <property type="protein sequence ID" value="MBK1935188.1"/>
    <property type="molecule type" value="Genomic_DNA"/>
</dbReference>
<dbReference type="SUPFAM" id="SSF47616">
    <property type="entry name" value="GST C-terminal domain-like"/>
    <property type="match status" value="1"/>
</dbReference>
<dbReference type="RefSeq" id="WP_039353571.1">
    <property type="nucleotide sequence ID" value="NZ_AP018359.1"/>
</dbReference>
<dbReference type="OrthoDB" id="3828095at2"/>
<dbReference type="CDD" id="cd03046">
    <property type="entry name" value="GST_N_GTT1_like"/>
    <property type="match status" value="1"/>
</dbReference>
<evidence type="ECO:0000256" key="3">
    <source>
        <dbReference type="RuleBase" id="RU003494"/>
    </source>
</evidence>
<sequence>MITLYGDPISRAHRVVWMLKELGLSYEHVPTNFLDGSTHAPDFLRINPNGRVPALVDGELTLFESLAINLYLAKRYGGPLAPVDAGEDALAMQWTLWTTTEIEKPLLLSTANLILFAPEERRPEEVDVMLQKLARPFAVLDAHLRSQDYLFGNRFTVADLNVSAVLMLAPLSGMDLTAWPAMNDWAFRCLERPAAAEWKSIKFSVPRPEGHLGMLKVFV</sequence>
<dbReference type="SFLD" id="SFLDG00358">
    <property type="entry name" value="Main_(cytGST)"/>
    <property type="match status" value="1"/>
</dbReference>
<evidence type="ECO:0000313" key="6">
    <source>
        <dbReference type="EMBL" id="MBK1935188.1"/>
    </source>
</evidence>
<dbReference type="GO" id="GO:0016740">
    <property type="term" value="F:transferase activity"/>
    <property type="evidence" value="ECO:0007669"/>
    <property type="project" value="UniProtKB-KW"/>
</dbReference>
<dbReference type="InterPro" id="IPR004046">
    <property type="entry name" value="GST_C"/>
</dbReference>
<dbReference type="Pfam" id="PF00043">
    <property type="entry name" value="GST_C"/>
    <property type="match status" value="1"/>
</dbReference>
<gene>
    <name evidence="7" type="ORF">J4M89_35255</name>
    <name evidence="6" type="ORF">JIN94_35415</name>
    <name evidence="8" type="ORF">LXE91_32505</name>
</gene>
<dbReference type="FunFam" id="3.40.30.10:FF:000039">
    <property type="entry name" value="Glutathione S-transferase domain"/>
    <property type="match status" value="1"/>
</dbReference>
<accession>A0A1E3FRX7</accession>
<name>A0A1E3FRX7_9BURK</name>
<feature type="domain" description="GST N-terminal" evidence="4">
    <location>
        <begin position="1"/>
        <end position="80"/>
    </location>
</feature>
<dbReference type="InterPro" id="IPR004045">
    <property type="entry name" value="Glutathione_S-Trfase_N"/>
</dbReference>